<comment type="cofactor">
    <cofactor evidence="2">
        <name>Mn(2+)</name>
        <dbReference type="ChEBI" id="CHEBI:29035"/>
    </cofactor>
    <text evidence="2">The Mn(2+) ion enhances activity.</text>
</comment>
<dbReference type="InterPro" id="IPR036264">
    <property type="entry name" value="Bact_exopeptidase_dim_dom"/>
</dbReference>
<keyword evidence="5" id="KW-1185">Reference proteome</keyword>
<dbReference type="Gene3D" id="3.30.70.360">
    <property type="match status" value="1"/>
</dbReference>
<dbReference type="Pfam" id="PF01546">
    <property type="entry name" value="Peptidase_M20"/>
    <property type="match status" value="1"/>
</dbReference>
<feature type="binding site" evidence="2">
    <location>
        <position position="107"/>
    </location>
    <ligand>
        <name>Mn(2+)</name>
        <dbReference type="ChEBI" id="CHEBI:29035"/>
        <label>2</label>
    </ligand>
</feature>
<dbReference type="SUPFAM" id="SSF55031">
    <property type="entry name" value="Bacterial exopeptidase dimerisation domain"/>
    <property type="match status" value="1"/>
</dbReference>
<keyword evidence="1 4" id="KW-0378">Hydrolase</keyword>
<feature type="binding site" evidence="2">
    <location>
        <position position="169"/>
    </location>
    <ligand>
        <name>Mn(2+)</name>
        <dbReference type="ChEBI" id="CHEBI:29035"/>
        <label>2</label>
    </ligand>
</feature>
<dbReference type="Pfam" id="PF07687">
    <property type="entry name" value="M20_dimer"/>
    <property type="match status" value="1"/>
</dbReference>
<evidence type="ECO:0000313" key="4">
    <source>
        <dbReference type="EMBL" id="QDP19195.1"/>
    </source>
</evidence>
<accession>A0A516IQL6</accession>
<dbReference type="SUPFAM" id="SSF53187">
    <property type="entry name" value="Zn-dependent exopeptidases"/>
    <property type="match status" value="1"/>
</dbReference>
<gene>
    <name evidence="4" type="ORF">FMM02_03985</name>
</gene>
<dbReference type="EMBL" id="CP041659">
    <property type="protein sequence ID" value="QDP19195.1"/>
    <property type="molecule type" value="Genomic_DNA"/>
</dbReference>
<dbReference type="PIRSF" id="PIRSF005962">
    <property type="entry name" value="Pept_M20D_amidohydro"/>
    <property type="match status" value="1"/>
</dbReference>
<sequence length="397" mass="41814">MLSAETAAWLSRAKAEVSGLLDLRRAIHGDPELGLDCPRTRAKLERALAGLPLTFRHSDRCSGFVAVLEGARPGRTVLLRGDMDALPIHEATGLDFASKVAGRMHACGHDTHSAMLASAARLLCGRRDQITGQILFMFQPGEEGHHGARVMIEEGLLGNPLPDAAFALHVWPTLPHGAVACRAGAMLASTDTVMARIVGRGGHAAMPHEAIDPIPAASEIVLALQAEVARRNPVHDPIVLSITCINAGSAHNVLPDAVEMQGTLRALSAEGRERGRAAFDRVCTHVAAAHGCQAEISIVPGYPPTLNDPRAVALVRTIAGDAFRDLPSPSMGGEDFSYVLRKVPGAMAFLGVAAVGQESGHCAPLHNPAMIVDEAVLPQGVALHCAFATQFLDQGWG</sequence>
<dbReference type="PANTHER" id="PTHR11014:SF63">
    <property type="entry name" value="METALLOPEPTIDASE, PUTATIVE (AFU_ORTHOLOGUE AFUA_6G09600)-RELATED"/>
    <property type="match status" value="1"/>
</dbReference>
<evidence type="ECO:0000256" key="2">
    <source>
        <dbReference type="PIRSR" id="PIRSR005962-1"/>
    </source>
</evidence>
<evidence type="ECO:0000313" key="5">
    <source>
        <dbReference type="Proteomes" id="UP000321857"/>
    </source>
</evidence>
<protein>
    <submittedName>
        <fullName evidence="4">Amidohydrolase</fullName>
    </submittedName>
</protein>
<dbReference type="Proteomes" id="UP000321857">
    <property type="component" value="Chromosome"/>
</dbReference>
<keyword evidence="2" id="KW-0479">Metal-binding</keyword>
<dbReference type="GO" id="GO:0050118">
    <property type="term" value="F:N-acetyldiaminopimelate deacetylase activity"/>
    <property type="evidence" value="ECO:0007669"/>
    <property type="project" value="UniProtKB-ARBA"/>
</dbReference>
<reference evidence="4 5" key="1">
    <citation type="submission" date="2019-07" db="EMBL/GenBank/DDBJ databases">
        <title>Sphingomonas AE3 Genome sequencing and assembly.</title>
        <authorList>
            <person name="Kim H."/>
        </authorList>
    </citation>
    <scope>NUCLEOTIDE SEQUENCE [LARGE SCALE GENOMIC DNA]</scope>
    <source>
        <strain evidence="4 5">AE3</strain>
    </source>
</reference>
<dbReference type="GO" id="GO:0046872">
    <property type="term" value="F:metal ion binding"/>
    <property type="evidence" value="ECO:0007669"/>
    <property type="project" value="UniProtKB-KW"/>
</dbReference>
<dbReference type="InterPro" id="IPR017439">
    <property type="entry name" value="Amidohydrolase"/>
</dbReference>
<dbReference type="KEGG" id="sxa:FMM02_03985"/>
<evidence type="ECO:0000256" key="1">
    <source>
        <dbReference type="ARBA" id="ARBA00022801"/>
    </source>
</evidence>
<dbReference type="PANTHER" id="PTHR11014">
    <property type="entry name" value="PEPTIDASE M20 FAMILY MEMBER"/>
    <property type="match status" value="1"/>
</dbReference>
<dbReference type="CDD" id="cd03886">
    <property type="entry name" value="M20_Acy1"/>
    <property type="match status" value="1"/>
</dbReference>
<keyword evidence="2" id="KW-0464">Manganese</keyword>
<dbReference type="InterPro" id="IPR002933">
    <property type="entry name" value="Peptidase_M20"/>
</dbReference>
<dbReference type="OrthoDB" id="9777385at2"/>
<evidence type="ECO:0000259" key="3">
    <source>
        <dbReference type="Pfam" id="PF07687"/>
    </source>
</evidence>
<dbReference type="RefSeq" id="WP_147493649.1">
    <property type="nucleotide sequence ID" value="NZ_CP041659.1"/>
</dbReference>
<feature type="binding site" evidence="2">
    <location>
        <position position="109"/>
    </location>
    <ligand>
        <name>Mn(2+)</name>
        <dbReference type="ChEBI" id="CHEBI:29035"/>
        <label>2</label>
    </ligand>
</feature>
<organism evidence="4 5">
    <name type="scientific">Sphingomonas xanthus</name>
    <dbReference type="NCBI Taxonomy" id="2594473"/>
    <lineage>
        <taxon>Bacteria</taxon>
        <taxon>Pseudomonadati</taxon>
        <taxon>Pseudomonadota</taxon>
        <taxon>Alphaproteobacteria</taxon>
        <taxon>Sphingomonadales</taxon>
        <taxon>Sphingomonadaceae</taxon>
        <taxon>Sphingomonas</taxon>
    </lineage>
</organism>
<dbReference type="FunFam" id="3.30.70.360:FF:000001">
    <property type="entry name" value="N-acetyldiaminopimelate deacetylase"/>
    <property type="match status" value="1"/>
</dbReference>
<dbReference type="InterPro" id="IPR011650">
    <property type="entry name" value="Peptidase_M20_dimer"/>
</dbReference>
<dbReference type="Gene3D" id="3.40.630.10">
    <property type="entry name" value="Zn peptidases"/>
    <property type="match status" value="1"/>
</dbReference>
<feature type="domain" description="Peptidase M20 dimerisation" evidence="3">
    <location>
        <begin position="196"/>
        <end position="287"/>
    </location>
</feature>
<dbReference type="NCBIfam" id="TIGR01891">
    <property type="entry name" value="amidohydrolases"/>
    <property type="match status" value="1"/>
</dbReference>
<feature type="binding site" evidence="2">
    <location>
        <position position="366"/>
    </location>
    <ligand>
        <name>Mn(2+)</name>
        <dbReference type="ChEBI" id="CHEBI:29035"/>
        <label>2</label>
    </ligand>
</feature>
<dbReference type="GO" id="GO:0019877">
    <property type="term" value="P:diaminopimelate biosynthetic process"/>
    <property type="evidence" value="ECO:0007669"/>
    <property type="project" value="UniProtKB-ARBA"/>
</dbReference>
<proteinExistence type="predicted"/>
<dbReference type="AlphaFoldDB" id="A0A516IQL6"/>
<feature type="binding site" evidence="2">
    <location>
        <position position="143"/>
    </location>
    <ligand>
        <name>Mn(2+)</name>
        <dbReference type="ChEBI" id="CHEBI:29035"/>
        <label>2</label>
    </ligand>
</feature>
<name>A0A516IQL6_9SPHN</name>